<dbReference type="AlphaFoldDB" id="A0A2U9IJQ7"/>
<name>A0A2U9IJQ7_9CREN</name>
<feature type="transmembrane region" description="Helical" evidence="1">
    <location>
        <begin position="6"/>
        <end position="34"/>
    </location>
</feature>
<gene>
    <name evidence="2" type="ORF">DFR86_01020</name>
</gene>
<protein>
    <submittedName>
        <fullName evidence="2">Uncharacterized protein</fullName>
    </submittedName>
</protein>
<dbReference type="EMBL" id="CP029288">
    <property type="protein sequence ID" value="AWR96263.1"/>
    <property type="molecule type" value="Genomic_DNA"/>
</dbReference>
<evidence type="ECO:0000313" key="3">
    <source>
        <dbReference type="Proteomes" id="UP000248410"/>
    </source>
</evidence>
<keyword evidence="1" id="KW-0472">Membrane</keyword>
<dbReference type="RefSeq" id="WP_110379153.1">
    <property type="nucleotide sequence ID" value="NZ_CP029288.2"/>
</dbReference>
<proteinExistence type="predicted"/>
<keyword evidence="1" id="KW-1133">Transmembrane helix</keyword>
<dbReference type="OrthoDB" id="42524at2157"/>
<accession>A0A2U9IJQ7</accession>
<organism evidence="2 3">
    <name type="scientific">Acidianus sulfidivorans JP7</name>
    <dbReference type="NCBI Taxonomy" id="619593"/>
    <lineage>
        <taxon>Archaea</taxon>
        <taxon>Thermoproteota</taxon>
        <taxon>Thermoprotei</taxon>
        <taxon>Sulfolobales</taxon>
        <taxon>Sulfolobaceae</taxon>
        <taxon>Acidianus</taxon>
    </lineage>
</organism>
<keyword evidence="3" id="KW-1185">Reference proteome</keyword>
<evidence type="ECO:0000256" key="1">
    <source>
        <dbReference type="SAM" id="Phobius"/>
    </source>
</evidence>
<feature type="transmembrane region" description="Helical" evidence="1">
    <location>
        <begin position="227"/>
        <end position="245"/>
    </location>
</feature>
<reference evidence="2 3" key="1">
    <citation type="submission" date="2018-05" db="EMBL/GenBank/DDBJ databases">
        <title>Complete Genome Sequences of Extremely Thermoacidophilic, Metal-Mobilizing Type-Strain Members of the Archaeal Family Sulfolobaceae: Acidianus brierleyi DSM-1651T, Acidianus sulfidivorans DSM-18786T, Metallosphaera hakonensis DSM-7519T, and Metallosphaera prunae DSM-10039T.</title>
        <authorList>
            <person name="Counts J.A."/>
            <person name="Kelly R.M."/>
        </authorList>
    </citation>
    <scope>NUCLEOTIDE SEQUENCE [LARGE SCALE GENOMIC DNA]</scope>
    <source>
        <strain evidence="2 3">JP7</strain>
    </source>
</reference>
<sequence length="247" mass="27231">MVRSNLSFGIVGSCFSILTLLVLFSALFLVFPVFHASSLVIKPGDFFAYNVTDEIYLPNGSVSILKQVDLFRVLSTFPNNTILTNWTIYNINSTSYFSPSVSLSNASVPLNLYYISPSLLGKQIDRGGELLNSTFENGFYVYHGFSRVGGETVNFTMWVNQNGVAYKVQSIDLAGSEVVGNTTAVLWLTNFYNSSVHLPTFKGYTLAKTVPANLNSSVGNELLGHKLMEYIAIFGIIGIIVILIFRK</sequence>
<evidence type="ECO:0000313" key="2">
    <source>
        <dbReference type="EMBL" id="AWR96263.1"/>
    </source>
</evidence>
<dbReference type="Proteomes" id="UP000248410">
    <property type="component" value="Chromosome"/>
</dbReference>
<keyword evidence="1" id="KW-0812">Transmembrane</keyword>
<dbReference type="GeneID" id="36836507"/>
<dbReference type="KEGG" id="asul:DFR86_01020"/>